<dbReference type="InterPro" id="IPR052564">
    <property type="entry name" value="N-acetyltrans/Recomb-assoc"/>
</dbReference>
<dbReference type="RefSeq" id="WP_026800930.1">
    <property type="nucleotide sequence ID" value="NZ_AULI01000011.1"/>
</dbReference>
<dbReference type="STRING" id="1385510.GCA_000425205_02604"/>
<protein>
    <submittedName>
        <fullName evidence="2">Acetyltransferase</fullName>
    </submittedName>
</protein>
<organism evidence="2 3">
    <name type="scientific">Pontibacillus halophilus JSM 076056 = DSM 19796</name>
    <dbReference type="NCBI Taxonomy" id="1385510"/>
    <lineage>
        <taxon>Bacteria</taxon>
        <taxon>Bacillati</taxon>
        <taxon>Bacillota</taxon>
        <taxon>Bacilli</taxon>
        <taxon>Bacillales</taxon>
        <taxon>Bacillaceae</taxon>
        <taxon>Pontibacillus</taxon>
    </lineage>
</organism>
<evidence type="ECO:0000313" key="2">
    <source>
        <dbReference type="EMBL" id="KGX91106.1"/>
    </source>
</evidence>
<evidence type="ECO:0000259" key="1">
    <source>
        <dbReference type="PROSITE" id="PS51186"/>
    </source>
</evidence>
<reference evidence="2 3" key="1">
    <citation type="submission" date="2013-08" db="EMBL/GenBank/DDBJ databases">
        <authorList>
            <person name="Huang J."/>
            <person name="Wang G."/>
        </authorList>
    </citation>
    <scope>NUCLEOTIDE SEQUENCE [LARGE SCALE GENOMIC DNA]</scope>
    <source>
        <strain evidence="2 3">JSM 076056</strain>
    </source>
</reference>
<dbReference type="CDD" id="cd04301">
    <property type="entry name" value="NAT_SF"/>
    <property type="match status" value="1"/>
</dbReference>
<proteinExistence type="predicted"/>
<dbReference type="Gene3D" id="3.40.630.30">
    <property type="match status" value="1"/>
</dbReference>
<dbReference type="AlphaFoldDB" id="A0A0A5GD19"/>
<sequence length="161" mass="18521">MYVRPFRREDLSACLHIFHEAVHRTTGKDYSAHQREAWAPDPIPEAMKARWLHTFLQHRSFVAIEGSDVIGFADMNESGYVDRMYVHPFFQRKSVATLLLHRLEEEAHDLLIETLSTHASFTALPFFKQHGFKEVDTQTVTINGASLSNVAMTKALRHLDD</sequence>
<dbReference type="PROSITE" id="PS51186">
    <property type="entry name" value="GNAT"/>
    <property type="match status" value="1"/>
</dbReference>
<evidence type="ECO:0000313" key="3">
    <source>
        <dbReference type="Proteomes" id="UP000030528"/>
    </source>
</evidence>
<name>A0A0A5GD19_9BACI</name>
<comment type="caution">
    <text evidence="2">The sequence shown here is derived from an EMBL/GenBank/DDBJ whole genome shotgun (WGS) entry which is preliminary data.</text>
</comment>
<keyword evidence="2" id="KW-0808">Transferase</keyword>
<dbReference type="OrthoDB" id="424368at2"/>
<dbReference type="InterPro" id="IPR000182">
    <property type="entry name" value="GNAT_dom"/>
</dbReference>
<dbReference type="InterPro" id="IPR016181">
    <property type="entry name" value="Acyl_CoA_acyltransferase"/>
</dbReference>
<accession>A0A0A5GD19</accession>
<dbReference type="SUPFAM" id="SSF55729">
    <property type="entry name" value="Acyl-CoA N-acyltransferases (Nat)"/>
    <property type="match status" value="1"/>
</dbReference>
<keyword evidence="3" id="KW-1185">Reference proteome</keyword>
<dbReference type="EMBL" id="AVPE01000011">
    <property type="protein sequence ID" value="KGX91106.1"/>
    <property type="molecule type" value="Genomic_DNA"/>
</dbReference>
<dbReference type="Proteomes" id="UP000030528">
    <property type="component" value="Unassembled WGS sequence"/>
</dbReference>
<feature type="domain" description="N-acetyltransferase" evidence="1">
    <location>
        <begin position="1"/>
        <end position="157"/>
    </location>
</feature>
<gene>
    <name evidence="2" type="ORF">N781_05265</name>
</gene>
<dbReference type="PANTHER" id="PTHR43451:SF1">
    <property type="entry name" value="ACETYLTRANSFERASE"/>
    <property type="match status" value="1"/>
</dbReference>
<dbReference type="GO" id="GO:0016747">
    <property type="term" value="F:acyltransferase activity, transferring groups other than amino-acyl groups"/>
    <property type="evidence" value="ECO:0007669"/>
    <property type="project" value="InterPro"/>
</dbReference>
<dbReference type="eggNOG" id="COG0454">
    <property type="taxonomic scope" value="Bacteria"/>
</dbReference>
<dbReference type="PANTHER" id="PTHR43451">
    <property type="entry name" value="ACETYLTRANSFERASE (GNAT) FAMILY PROTEIN"/>
    <property type="match status" value="1"/>
</dbReference>
<dbReference type="Pfam" id="PF13673">
    <property type="entry name" value="Acetyltransf_10"/>
    <property type="match status" value="1"/>
</dbReference>